<evidence type="ECO:0000313" key="1">
    <source>
        <dbReference type="EMBL" id="GIZ04070.1"/>
    </source>
</evidence>
<organism evidence="1 2">
    <name type="scientific">Caerostris extrusa</name>
    <name type="common">Bark spider</name>
    <name type="synonym">Caerostris bankana</name>
    <dbReference type="NCBI Taxonomy" id="172846"/>
    <lineage>
        <taxon>Eukaryota</taxon>
        <taxon>Metazoa</taxon>
        <taxon>Ecdysozoa</taxon>
        <taxon>Arthropoda</taxon>
        <taxon>Chelicerata</taxon>
        <taxon>Arachnida</taxon>
        <taxon>Araneae</taxon>
        <taxon>Araneomorphae</taxon>
        <taxon>Entelegynae</taxon>
        <taxon>Araneoidea</taxon>
        <taxon>Araneidae</taxon>
        <taxon>Caerostris</taxon>
    </lineage>
</organism>
<comment type="caution">
    <text evidence="1">The sequence shown here is derived from an EMBL/GenBank/DDBJ whole genome shotgun (WGS) entry which is preliminary data.</text>
</comment>
<dbReference type="EMBL" id="BPLR01001690">
    <property type="protein sequence ID" value="GIZ04070.1"/>
    <property type="molecule type" value="Genomic_DNA"/>
</dbReference>
<keyword evidence="2" id="KW-1185">Reference proteome</keyword>
<dbReference type="AlphaFoldDB" id="A0AAV4YCH1"/>
<reference evidence="1 2" key="1">
    <citation type="submission" date="2021-06" db="EMBL/GenBank/DDBJ databases">
        <title>Caerostris extrusa draft genome.</title>
        <authorList>
            <person name="Kono N."/>
            <person name="Arakawa K."/>
        </authorList>
    </citation>
    <scope>NUCLEOTIDE SEQUENCE [LARGE SCALE GENOMIC DNA]</scope>
</reference>
<dbReference type="Proteomes" id="UP001054945">
    <property type="component" value="Unassembled WGS sequence"/>
</dbReference>
<name>A0AAV4YCH1_CAEEX</name>
<proteinExistence type="predicted"/>
<evidence type="ECO:0000313" key="2">
    <source>
        <dbReference type="Proteomes" id="UP001054945"/>
    </source>
</evidence>
<protein>
    <submittedName>
        <fullName evidence="1">Uncharacterized protein</fullName>
    </submittedName>
</protein>
<sequence length="77" mass="8915">MKGELPRCHSSSPFLTQWRNLDKHIMDLSLVSQAKEIDLKDKAEAIQMTFYGQKSNNYNQAAYVQKSLGHLTYPSRR</sequence>
<accession>A0AAV4YCH1</accession>
<gene>
    <name evidence="1" type="ORF">CEXT_809321</name>
</gene>